<evidence type="ECO:0000259" key="1">
    <source>
        <dbReference type="Pfam" id="PF01575"/>
    </source>
</evidence>
<evidence type="ECO:0000313" key="2">
    <source>
        <dbReference type="EMBL" id="OLN22477.1"/>
    </source>
</evidence>
<dbReference type="PANTHER" id="PTHR43841:SF3">
    <property type="entry name" value="(3R)-HYDROXYACYL-ACP DEHYDRATASE SUBUNIT HADB"/>
    <property type="match status" value="1"/>
</dbReference>
<gene>
    <name evidence="2" type="ORF">BTO30_09210</name>
</gene>
<dbReference type="InterPro" id="IPR002539">
    <property type="entry name" value="MaoC-like_dom"/>
</dbReference>
<dbReference type="RefSeq" id="WP_075398434.1">
    <property type="nucleotide sequence ID" value="NZ_MSDU01000017.1"/>
</dbReference>
<comment type="caution">
    <text evidence="2">The sequence shown here is derived from an EMBL/GenBank/DDBJ whole genome shotgun (WGS) entry which is preliminary data.</text>
</comment>
<dbReference type="Proteomes" id="UP000185568">
    <property type="component" value="Unassembled WGS sequence"/>
</dbReference>
<dbReference type="SUPFAM" id="SSF54637">
    <property type="entry name" value="Thioesterase/thiol ester dehydrase-isomerase"/>
    <property type="match status" value="1"/>
</dbReference>
<organism evidence="2 3">
    <name type="scientific">Domibacillus antri</name>
    <dbReference type="NCBI Taxonomy" id="1714264"/>
    <lineage>
        <taxon>Bacteria</taxon>
        <taxon>Bacillati</taxon>
        <taxon>Bacillota</taxon>
        <taxon>Bacilli</taxon>
        <taxon>Bacillales</taxon>
        <taxon>Bacillaceae</taxon>
        <taxon>Domibacillus</taxon>
    </lineage>
</organism>
<dbReference type="EMBL" id="MSDU01000017">
    <property type="protein sequence ID" value="OLN22477.1"/>
    <property type="molecule type" value="Genomic_DNA"/>
</dbReference>
<dbReference type="CDD" id="cd03441">
    <property type="entry name" value="R_hydratase_like"/>
    <property type="match status" value="1"/>
</dbReference>
<dbReference type="PRINTS" id="PR01483">
    <property type="entry name" value="FASYNTHASE"/>
</dbReference>
<dbReference type="GO" id="GO:0004312">
    <property type="term" value="F:fatty acid synthase activity"/>
    <property type="evidence" value="ECO:0007669"/>
    <property type="project" value="InterPro"/>
</dbReference>
<name>A0A1Q8Q567_9BACI</name>
<dbReference type="GO" id="GO:0006633">
    <property type="term" value="P:fatty acid biosynthetic process"/>
    <property type="evidence" value="ECO:0007669"/>
    <property type="project" value="InterPro"/>
</dbReference>
<feature type="domain" description="MaoC-like" evidence="1">
    <location>
        <begin position="6"/>
        <end position="104"/>
    </location>
</feature>
<sequence>MFEPISVLITREQIKQYAAASGDFNPIHTDPEAAKKAGLKDCIVHGMLVMAMGSSALREWGIQSLKEYDVRFQAMTYPDELLFVKGEWTDRKAGKGNIMVENEAGEIKMKGTFTA</sequence>
<evidence type="ECO:0000313" key="3">
    <source>
        <dbReference type="Proteomes" id="UP000185568"/>
    </source>
</evidence>
<dbReference type="STRING" id="1714264.BTO30_09210"/>
<dbReference type="PANTHER" id="PTHR43841">
    <property type="entry name" value="3-HYDROXYACYL-THIOESTER DEHYDRATASE HTDX-RELATED"/>
    <property type="match status" value="1"/>
</dbReference>
<proteinExistence type="predicted"/>
<dbReference type="AlphaFoldDB" id="A0A1Q8Q567"/>
<dbReference type="InterPro" id="IPR003965">
    <property type="entry name" value="Fatty_acid_synthase"/>
</dbReference>
<reference evidence="2 3" key="1">
    <citation type="submission" date="2016-12" db="EMBL/GenBank/DDBJ databases">
        <title>Domibacillus antri genome sequencing.</title>
        <authorList>
            <person name="Verma A."/>
            <person name="Krishnamurthi S."/>
        </authorList>
    </citation>
    <scope>NUCLEOTIDE SEQUENCE [LARGE SCALE GENOMIC DNA]</scope>
    <source>
        <strain evidence="2 3">XD80</strain>
    </source>
</reference>
<dbReference type="GO" id="GO:0005835">
    <property type="term" value="C:fatty acid synthase complex"/>
    <property type="evidence" value="ECO:0007669"/>
    <property type="project" value="InterPro"/>
</dbReference>
<keyword evidence="3" id="KW-1185">Reference proteome</keyword>
<dbReference type="Pfam" id="PF01575">
    <property type="entry name" value="MaoC_dehydratas"/>
    <property type="match status" value="1"/>
</dbReference>
<dbReference type="InterPro" id="IPR029069">
    <property type="entry name" value="HotDog_dom_sf"/>
</dbReference>
<dbReference type="OrthoDB" id="9801625at2"/>
<accession>A0A1Q8Q567</accession>
<protein>
    <recommendedName>
        <fullName evidence="1">MaoC-like domain-containing protein</fullName>
    </recommendedName>
</protein>
<dbReference type="Gene3D" id="3.10.129.10">
    <property type="entry name" value="Hotdog Thioesterase"/>
    <property type="match status" value="1"/>
</dbReference>